<organism evidence="1">
    <name type="scientific">Streptomyces sp. SID12501</name>
    <dbReference type="NCBI Taxonomy" id="2706042"/>
    <lineage>
        <taxon>Bacteria</taxon>
        <taxon>Bacillati</taxon>
        <taxon>Actinomycetota</taxon>
        <taxon>Actinomycetes</taxon>
        <taxon>Kitasatosporales</taxon>
        <taxon>Streptomycetaceae</taxon>
        <taxon>Streptomyces</taxon>
    </lineage>
</organism>
<accession>A0A6B3C640</accession>
<comment type="caution">
    <text evidence="1">The sequence shown here is derived from an EMBL/GenBank/DDBJ whole genome shotgun (WGS) entry which is preliminary data.</text>
</comment>
<dbReference type="AlphaFoldDB" id="A0A6B3C640"/>
<gene>
    <name evidence="1" type="ORF">G3I71_42410</name>
</gene>
<reference evidence="1" key="1">
    <citation type="submission" date="2020-01" db="EMBL/GenBank/DDBJ databases">
        <title>Insect and environment-associated Actinomycetes.</title>
        <authorList>
            <person name="Currrie C."/>
            <person name="Chevrette M."/>
            <person name="Carlson C."/>
            <person name="Stubbendieck R."/>
            <person name="Wendt-Pienkowski E."/>
        </authorList>
    </citation>
    <scope>NUCLEOTIDE SEQUENCE</scope>
    <source>
        <strain evidence="1">SID12501</strain>
    </source>
</reference>
<dbReference type="RefSeq" id="WP_164323781.1">
    <property type="nucleotide sequence ID" value="NZ_JAAGLU010000063.1"/>
</dbReference>
<dbReference type="EMBL" id="JAAGLU010000063">
    <property type="protein sequence ID" value="NEC92277.1"/>
    <property type="molecule type" value="Genomic_DNA"/>
</dbReference>
<protein>
    <submittedName>
        <fullName evidence="1">Uncharacterized protein</fullName>
    </submittedName>
</protein>
<name>A0A6B3C640_9ACTN</name>
<proteinExistence type="predicted"/>
<sequence>MPTTVVPLIADLEVTLELGQSGASTVGDTEHVTEYLCDHAQRAPQSVLACLEVVQDCLCAPKYVCSVPELVRLDLVREPGQPAWDVACGQETGLAGVGLPRQKP</sequence>
<evidence type="ECO:0000313" key="1">
    <source>
        <dbReference type="EMBL" id="NEC92277.1"/>
    </source>
</evidence>